<keyword evidence="1" id="KW-0812">Transmembrane</keyword>
<dbReference type="AlphaFoldDB" id="A0A1J4KR32"/>
<evidence type="ECO:0008006" key="4">
    <source>
        <dbReference type="Google" id="ProtNLM"/>
    </source>
</evidence>
<accession>A0A1J4KR32</accession>
<gene>
    <name evidence="2" type="ORF">TRFO_16039</name>
</gene>
<dbReference type="EMBL" id="MLAK01000485">
    <property type="protein sequence ID" value="OHT13719.1"/>
    <property type="molecule type" value="Genomic_DNA"/>
</dbReference>
<dbReference type="VEuPathDB" id="TrichDB:TRFO_16039"/>
<protein>
    <recommendedName>
        <fullName evidence="4">t-SNARE coiled-coil homology domain-containing protein</fullName>
    </recommendedName>
</protein>
<dbReference type="RefSeq" id="XP_068366855.1">
    <property type="nucleotide sequence ID" value="XM_068498736.1"/>
</dbReference>
<proteinExistence type="predicted"/>
<feature type="transmembrane region" description="Helical" evidence="1">
    <location>
        <begin position="254"/>
        <end position="275"/>
    </location>
</feature>
<reference evidence="2" key="1">
    <citation type="submission" date="2016-10" db="EMBL/GenBank/DDBJ databases">
        <authorList>
            <person name="Benchimol M."/>
            <person name="Almeida L.G."/>
            <person name="Vasconcelos A.T."/>
            <person name="Perreira-Neves A."/>
            <person name="Rosa I.A."/>
            <person name="Tasca T."/>
            <person name="Bogo M.R."/>
            <person name="de Souza W."/>
        </authorList>
    </citation>
    <scope>NUCLEOTIDE SEQUENCE [LARGE SCALE GENOMIC DNA]</scope>
    <source>
        <strain evidence="2">K</strain>
    </source>
</reference>
<keyword evidence="3" id="KW-1185">Reference proteome</keyword>
<evidence type="ECO:0000313" key="3">
    <source>
        <dbReference type="Proteomes" id="UP000179807"/>
    </source>
</evidence>
<keyword evidence="1" id="KW-1133">Transmembrane helix</keyword>
<dbReference type="GeneID" id="94833440"/>
<organism evidence="2 3">
    <name type="scientific">Tritrichomonas foetus</name>
    <dbReference type="NCBI Taxonomy" id="1144522"/>
    <lineage>
        <taxon>Eukaryota</taxon>
        <taxon>Metamonada</taxon>
        <taxon>Parabasalia</taxon>
        <taxon>Tritrichomonadida</taxon>
        <taxon>Tritrichomonadidae</taxon>
        <taxon>Tritrichomonas</taxon>
    </lineage>
</organism>
<dbReference type="Proteomes" id="UP000179807">
    <property type="component" value="Unassembled WGS sequence"/>
</dbReference>
<comment type="caution">
    <text evidence="2">The sequence shown here is derived from an EMBL/GenBank/DDBJ whole genome shotgun (WGS) entry which is preliminary data.</text>
</comment>
<evidence type="ECO:0000256" key="1">
    <source>
        <dbReference type="SAM" id="Phobius"/>
    </source>
</evidence>
<keyword evidence="1" id="KW-0472">Membrane</keyword>
<evidence type="ECO:0000313" key="2">
    <source>
        <dbReference type="EMBL" id="OHT13719.1"/>
    </source>
</evidence>
<name>A0A1J4KR32_9EUKA</name>
<dbReference type="Gene3D" id="1.20.5.110">
    <property type="match status" value="1"/>
</dbReference>
<sequence length="281" mass="33013">MLNKNKLAVRDRTRDLSEIRRKHGYSTDLVDDNQTDVFKRFKDNQIDESFNQIEFKIKNFVQNTYQAIDRAEFILSDEILANVVELFKSLTDLNNKLTSLHTIVPINDNDDNSVKVHKNLLNNYVMGKEYKYLELCLRCREVIKIGYDKQNSSQLQSLSQLGSDSISIDFNAQDFMQESLTFEEREMQNILQQINNMTPMSTQILDMILQQEQQVNRIDQDMSMGLDFMLEGKTILESVRDDKNNCCSRASNFIFRWINIILLFFIFIFGIVCMIKKAHRK</sequence>